<dbReference type="InterPro" id="IPR046373">
    <property type="entry name" value="Acyl-CoA_Oxase/DH_mid-dom_sf"/>
</dbReference>
<dbReference type="SUPFAM" id="SSF56645">
    <property type="entry name" value="Acyl-CoA dehydrogenase NM domain-like"/>
    <property type="match status" value="1"/>
</dbReference>
<comment type="caution">
    <text evidence="2">The sequence shown here is derived from an EMBL/GenBank/DDBJ whole genome shotgun (WGS) entry which is preliminary data.</text>
</comment>
<sequence length="291" mass="31994">MTTALAWLEPLRSSTPELDHAAWDRLRRLAEHLAEQVSGAPQVGDRPARTRWLLDLRRRLAGHGHHTASGPSGLVWQTLAQFCAGFHDLDLRDATGPGHGAMILADATETTAATWRARFVRGDLVGIAATERHGGSRVQEITTRARLHRDGRWRVSGEKCWVSRLVESAGFVVFLRDPDGRITAAVVDAGDRGLEREVIEPFGLGGWSWGVLRPHDVPVDPAAVAATDGAPWQPGEREQLLVATAVPAGLPPSTIRELRQFLIDFEAQRPRTTPRRRYGWRLAEEAPLPGA</sequence>
<organism evidence="2 3">
    <name type="scientific">Phytohabitans houttuyneae</name>
    <dbReference type="NCBI Taxonomy" id="1076126"/>
    <lineage>
        <taxon>Bacteria</taxon>
        <taxon>Bacillati</taxon>
        <taxon>Actinomycetota</taxon>
        <taxon>Actinomycetes</taxon>
        <taxon>Micromonosporales</taxon>
        <taxon>Micromonosporaceae</taxon>
    </lineage>
</organism>
<evidence type="ECO:0000313" key="3">
    <source>
        <dbReference type="Proteomes" id="UP000482800"/>
    </source>
</evidence>
<dbReference type="EMBL" id="BLPF01000001">
    <property type="protein sequence ID" value="GFJ77413.1"/>
    <property type="molecule type" value="Genomic_DNA"/>
</dbReference>
<evidence type="ECO:0000259" key="1">
    <source>
        <dbReference type="Pfam" id="PF02770"/>
    </source>
</evidence>
<reference evidence="2 3" key="1">
    <citation type="submission" date="2020-03" db="EMBL/GenBank/DDBJ databases">
        <title>Whole genome shotgun sequence of Phytohabitans houttuyneae NBRC 108639.</title>
        <authorList>
            <person name="Komaki H."/>
            <person name="Tamura T."/>
        </authorList>
    </citation>
    <scope>NUCLEOTIDE SEQUENCE [LARGE SCALE GENOMIC DNA]</scope>
    <source>
        <strain evidence="2 3">NBRC 108639</strain>
    </source>
</reference>
<dbReference type="RefSeq" id="WP_173054806.1">
    <property type="nucleotide sequence ID" value="NZ_BAABGO010000075.1"/>
</dbReference>
<name>A0A6V8JXD2_9ACTN</name>
<evidence type="ECO:0000313" key="2">
    <source>
        <dbReference type="EMBL" id="GFJ77413.1"/>
    </source>
</evidence>
<dbReference type="GO" id="GO:0016627">
    <property type="term" value="F:oxidoreductase activity, acting on the CH-CH group of donors"/>
    <property type="evidence" value="ECO:0007669"/>
    <property type="project" value="InterPro"/>
</dbReference>
<keyword evidence="3" id="KW-1185">Reference proteome</keyword>
<dbReference type="InterPro" id="IPR009100">
    <property type="entry name" value="AcylCoA_DH/oxidase_NM_dom_sf"/>
</dbReference>
<reference evidence="2 3" key="2">
    <citation type="submission" date="2020-03" db="EMBL/GenBank/DDBJ databases">
        <authorList>
            <person name="Ichikawa N."/>
            <person name="Kimura A."/>
            <person name="Kitahashi Y."/>
            <person name="Uohara A."/>
        </authorList>
    </citation>
    <scope>NUCLEOTIDE SEQUENCE [LARGE SCALE GENOMIC DNA]</scope>
    <source>
        <strain evidence="2 3">NBRC 108639</strain>
    </source>
</reference>
<dbReference type="Gene3D" id="2.40.110.10">
    <property type="entry name" value="Butyryl-CoA Dehydrogenase, subunit A, domain 2"/>
    <property type="match status" value="1"/>
</dbReference>
<feature type="domain" description="Acyl-CoA oxidase/dehydrogenase middle" evidence="1">
    <location>
        <begin position="127"/>
        <end position="213"/>
    </location>
</feature>
<accession>A0A6V8JXD2</accession>
<dbReference type="AlphaFoldDB" id="A0A6V8JXD2"/>
<dbReference type="Pfam" id="PF02770">
    <property type="entry name" value="Acyl-CoA_dh_M"/>
    <property type="match status" value="1"/>
</dbReference>
<dbReference type="Proteomes" id="UP000482800">
    <property type="component" value="Unassembled WGS sequence"/>
</dbReference>
<dbReference type="InterPro" id="IPR006091">
    <property type="entry name" value="Acyl-CoA_Oxase/DH_mid-dom"/>
</dbReference>
<proteinExistence type="predicted"/>
<protein>
    <recommendedName>
        <fullName evidence="1">Acyl-CoA oxidase/dehydrogenase middle domain-containing protein</fullName>
    </recommendedName>
</protein>
<gene>
    <name evidence="2" type="ORF">Phou_015930</name>
</gene>